<keyword evidence="2" id="KW-1133">Transmembrane helix</keyword>
<feature type="transmembrane region" description="Helical" evidence="2">
    <location>
        <begin position="204"/>
        <end position="231"/>
    </location>
</feature>
<feature type="compositionally biased region" description="Basic and acidic residues" evidence="1">
    <location>
        <begin position="266"/>
        <end position="285"/>
    </location>
</feature>
<proteinExistence type="predicted"/>
<evidence type="ECO:0000313" key="3">
    <source>
        <dbReference type="EMBL" id="PRY12955.1"/>
    </source>
</evidence>
<evidence type="ECO:0000256" key="2">
    <source>
        <dbReference type="SAM" id="Phobius"/>
    </source>
</evidence>
<sequence length="293" mass="29974">MVPARATSDRIAFEAEETAVTIGSLTRTLLHRWYLTVVVLALVAYFARGAWNQAAPQYQTSATFLVTPSVALSTPLPENVPGTEPGTRNPFALSGGASTLAATVSASLNTDTVQAGFMTPFPGARFSAADASGTTGNRTYFTVSAATDTPDQGAAVIAAALQAGARQLLDVQHAVQAPDNGLFVIIQSTPTDGPVETYPDRARAVGAIGLGGLAAGVVLVVALDAILSALARGLSSRRARRRGAAAQPGAPAGAGSGPLPQATPARDLDVRAADDQRAQRDHEHAGGSTARRP</sequence>
<evidence type="ECO:0000256" key="1">
    <source>
        <dbReference type="SAM" id="MobiDB-lite"/>
    </source>
</evidence>
<protein>
    <recommendedName>
        <fullName evidence="5">Capsular polysaccharide biosynthesis protein</fullName>
    </recommendedName>
</protein>
<evidence type="ECO:0000313" key="4">
    <source>
        <dbReference type="Proteomes" id="UP000238083"/>
    </source>
</evidence>
<dbReference type="EMBL" id="PVZF01000009">
    <property type="protein sequence ID" value="PRY12955.1"/>
    <property type="molecule type" value="Genomic_DNA"/>
</dbReference>
<feature type="compositionally biased region" description="Low complexity" evidence="1">
    <location>
        <begin position="244"/>
        <end position="262"/>
    </location>
</feature>
<comment type="caution">
    <text evidence="3">The sequence shown here is derived from an EMBL/GenBank/DDBJ whole genome shotgun (WGS) entry which is preliminary data.</text>
</comment>
<feature type="transmembrane region" description="Helical" evidence="2">
    <location>
        <begin position="33"/>
        <end position="51"/>
    </location>
</feature>
<reference evidence="3 4" key="1">
    <citation type="submission" date="2018-03" db="EMBL/GenBank/DDBJ databases">
        <title>Genomic Encyclopedia of Archaeal and Bacterial Type Strains, Phase II (KMG-II): from individual species to whole genera.</title>
        <authorList>
            <person name="Goeker M."/>
        </authorList>
    </citation>
    <scope>NUCLEOTIDE SEQUENCE [LARGE SCALE GENOMIC DNA]</scope>
    <source>
        <strain evidence="3 4">DSM 19711</strain>
    </source>
</reference>
<name>A0A2T0R0T8_9ACTN</name>
<gene>
    <name evidence="3" type="ORF">CLV37_109141</name>
</gene>
<keyword evidence="4" id="KW-1185">Reference proteome</keyword>
<keyword evidence="2" id="KW-0472">Membrane</keyword>
<evidence type="ECO:0008006" key="5">
    <source>
        <dbReference type="Google" id="ProtNLM"/>
    </source>
</evidence>
<accession>A0A2T0R0T8</accession>
<keyword evidence="2" id="KW-0812">Transmembrane</keyword>
<dbReference type="AlphaFoldDB" id="A0A2T0R0T8"/>
<organism evidence="3 4">
    <name type="scientific">Kineococcus rhizosphaerae</name>
    <dbReference type="NCBI Taxonomy" id="559628"/>
    <lineage>
        <taxon>Bacteria</taxon>
        <taxon>Bacillati</taxon>
        <taxon>Actinomycetota</taxon>
        <taxon>Actinomycetes</taxon>
        <taxon>Kineosporiales</taxon>
        <taxon>Kineosporiaceae</taxon>
        <taxon>Kineococcus</taxon>
    </lineage>
</organism>
<feature type="region of interest" description="Disordered" evidence="1">
    <location>
        <begin position="237"/>
        <end position="293"/>
    </location>
</feature>
<dbReference type="Proteomes" id="UP000238083">
    <property type="component" value="Unassembled WGS sequence"/>
</dbReference>